<feature type="signal peptide" evidence="1">
    <location>
        <begin position="1"/>
        <end position="18"/>
    </location>
</feature>
<evidence type="ECO:0000313" key="3">
    <source>
        <dbReference type="Proteomes" id="UP000659388"/>
    </source>
</evidence>
<evidence type="ECO:0000256" key="1">
    <source>
        <dbReference type="SAM" id="SignalP"/>
    </source>
</evidence>
<evidence type="ECO:0000313" key="2">
    <source>
        <dbReference type="EMBL" id="MBL3658383.1"/>
    </source>
</evidence>
<reference evidence="2" key="1">
    <citation type="submission" date="2021-01" db="EMBL/GenBank/DDBJ databases">
        <title>Fulvivirga kasyanovii gen. nov., sp nov., a novel member of the phylum Bacteroidetes isolated from seawater in a mussel farm.</title>
        <authorList>
            <person name="Zhao L.-H."/>
            <person name="Wang Z.-J."/>
        </authorList>
    </citation>
    <scope>NUCLEOTIDE SEQUENCE</scope>
    <source>
        <strain evidence="2">2943</strain>
    </source>
</reference>
<dbReference type="RefSeq" id="WP_202246175.1">
    <property type="nucleotide sequence ID" value="NZ_JAESIY010000012.1"/>
</dbReference>
<organism evidence="2 3">
    <name type="scientific">Fulvivirga sediminis</name>
    <dbReference type="NCBI Taxonomy" id="2803949"/>
    <lineage>
        <taxon>Bacteria</taxon>
        <taxon>Pseudomonadati</taxon>
        <taxon>Bacteroidota</taxon>
        <taxon>Cytophagia</taxon>
        <taxon>Cytophagales</taxon>
        <taxon>Fulvivirgaceae</taxon>
        <taxon>Fulvivirga</taxon>
    </lineage>
</organism>
<feature type="chain" id="PRO_5037138443" evidence="1">
    <location>
        <begin position="19"/>
        <end position="271"/>
    </location>
</feature>
<keyword evidence="1" id="KW-0732">Signal</keyword>
<dbReference type="InterPro" id="IPR021457">
    <property type="entry name" value="DUF3108"/>
</dbReference>
<proteinExistence type="predicted"/>
<dbReference type="AlphaFoldDB" id="A0A937FDF3"/>
<protein>
    <submittedName>
        <fullName evidence="2">DUF3108 domain-containing protein</fullName>
    </submittedName>
</protein>
<name>A0A937FDF3_9BACT</name>
<gene>
    <name evidence="2" type="ORF">JL102_19685</name>
</gene>
<comment type="caution">
    <text evidence="2">The sequence shown here is derived from an EMBL/GenBank/DDBJ whole genome shotgun (WGS) entry which is preliminary data.</text>
</comment>
<dbReference type="EMBL" id="JAESIY010000012">
    <property type="protein sequence ID" value="MBL3658383.1"/>
    <property type="molecule type" value="Genomic_DNA"/>
</dbReference>
<dbReference type="Proteomes" id="UP000659388">
    <property type="component" value="Unassembled WGS sequence"/>
</dbReference>
<accession>A0A937FDF3</accession>
<dbReference type="Pfam" id="PF11306">
    <property type="entry name" value="DUF3108"/>
    <property type="match status" value="1"/>
</dbReference>
<keyword evidence="3" id="KW-1185">Reference proteome</keyword>
<sequence>MKNLLQLALVFITFSAFTVGDEGVYTDVPNESFYTGEKLTYKVTFGIFSIGEAEMVIQDNFYKVNHRDCYKIDVYGKTTGMVDWVAKVDDHWGAYVDSAALVPHISYRNIKEGNYRKNEVIRFDHRSNQIEAKVKDKKTGEYKEPNYYYAPENIRDMLAGYLYLRTMDFSKMKKGDRFTMSGFFEDTFYELDVEYKGTEKVKTKAGKFKAIKLAPIMPDNKLFDGEDSILVWISNDKNKIPLKIEAKMFIGSTGLELSDYKNLRNDLNKLN</sequence>